<dbReference type="PANTHER" id="PTHR10799">
    <property type="entry name" value="SNF2/RAD54 HELICASE FAMILY"/>
    <property type="match status" value="1"/>
</dbReference>
<reference evidence="4" key="1">
    <citation type="submission" date="2023-09" db="EMBL/GenBank/DDBJ databases">
        <title>Paucibacter sp. APW11 Genome sequencing and assembly.</title>
        <authorList>
            <person name="Kim I."/>
        </authorList>
    </citation>
    <scope>NUCLEOTIDE SEQUENCE</scope>
    <source>
        <strain evidence="4">APW11</strain>
    </source>
</reference>
<dbReference type="EC" id="3.6.4.-" evidence="4"/>
<evidence type="ECO:0000313" key="4">
    <source>
        <dbReference type="EMBL" id="MDT9001988.1"/>
    </source>
</evidence>
<accession>A0ABU3PHE3</accession>
<dbReference type="CDD" id="cd18793">
    <property type="entry name" value="SF2_C_SNF"/>
    <property type="match status" value="1"/>
</dbReference>
<dbReference type="PROSITE" id="PS51194">
    <property type="entry name" value="HELICASE_CTER"/>
    <property type="match status" value="1"/>
</dbReference>
<dbReference type="InterPro" id="IPR014001">
    <property type="entry name" value="Helicase_ATP-bd"/>
</dbReference>
<feature type="domain" description="Helicase C-terminal" evidence="3">
    <location>
        <begin position="610"/>
        <end position="761"/>
    </location>
</feature>
<dbReference type="Gene3D" id="3.40.50.300">
    <property type="entry name" value="P-loop containing nucleotide triphosphate hydrolases"/>
    <property type="match status" value="1"/>
</dbReference>
<sequence>MISPLPPLAILELQTWARGDGLLGMRPAGKLGPRGDQLTVMRLFLPAAGGLPEQALRRGDATHTALLQRLAALGAQPVEPAQLQWRQNPAPVIASGSLWTLVQEAQFADLLDEQAPALEAEGWQIRLLSGFAHHSQAINAWALDLSPDEAAAARQLSPTALARRQGAWLLSLGIEVEGEKIDLAPLIADLLRRDKRWLRVDLLEEIDPAAVIRLRAPGGRRLHTPAAPLKTLLGQLLDLLGNSSALARGGPIRLNDWDADRLAAFDEAPGRWQIAGDAGLRALGQRLLAVGAPPPVAEPPGLGLQLRPYQLQGLAWLQYLRAQGLGGILADEMGLGKTAQALAHVWQEKLAGRLDRPALVIMPTSLLFNWQQEAARVAPGLRVLLLHGPDRAALWPQMAEHDLLLCSYGLVWRDLRALMAQPFHLLILDEAQAVKNAHARAARALRRLQARHRLAMTGTPLENHLGELWSQFDFLLPGLLGDARSFARHWRKPIEVNGEGPRARLLAARVRPFILRRKKDEVAVELPPRSEIIKRVSLQGQQKSLYESVRVAADHQVRRILARQGFGGQLISVLDAMLKLRQVCCDPHLLKGMSLPPGVERAKLDWLRETLPDWLAQGRRVLVFSQFTEMLGLLSTELRALQLPHLLLSGDTPAARRGEIVGQFQALQCPLLLASLKAGGVGLNLTAADTVLHLDPWWNPAVQAQASARAHRIGQDKPVFVYQLLVQGSIEERMLELQQRKRDLAEGVLGSDSGTRLDKFSAPDLERLLAPLEDADD</sequence>
<comment type="caution">
    <text evidence="4">The sequence shown here is derived from an EMBL/GenBank/DDBJ whole genome shotgun (WGS) entry which is preliminary data.</text>
</comment>
<dbReference type="GO" id="GO:0004386">
    <property type="term" value="F:helicase activity"/>
    <property type="evidence" value="ECO:0007669"/>
    <property type="project" value="UniProtKB-KW"/>
</dbReference>
<keyword evidence="4" id="KW-0067">ATP-binding</keyword>
<proteinExistence type="predicted"/>
<keyword evidence="5" id="KW-1185">Reference proteome</keyword>
<keyword evidence="1 4" id="KW-0378">Hydrolase</keyword>
<dbReference type="Gene3D" id="3.40.50.10810">
    <property type="entry name" value="Tandem AAA-ATPase domain"/>
    <property type="match status" value="1"/>
</dbReference>
<keyword evidence="4" id="KW-0347">Helicase</keyword>
<evidence type="ECO:0000313" key="5">
    <source>
        <dbReference type="Proteomes" id="UP001246372"/>
    </source>
</evidence>
<dbReference type="InterPro" id="IPR000330">
    <property type="entry name" value="SNF2_N"/>
</dbReference>
<keyword evidence="4" id="KW-0547">Nucleotide-binding</keyword>
<dbReference type="SMART" id="SM00487">
    <property type="entry name" value="DEXDc"/>
    <property type="match status" value="1"/>
</dbReference>
<evidence type="ECO:0000259" key="2">
    <source>
        <dbReference type="PROSITE" id="PS51192"/>
    </source>
</evidence>
<dbReference type="GO" id="GO:0016787">
    <property type="term" value="F:hydrolase activity"/>
    <property type="evidence" value="ECO:0007669"/>
    <property type="project" value="UniProtKB-KW"/>
</dbReference>
<evidence type="ECO:0000259" key="3">
    <source>
        <dbReference type="PROSITE" id="PS51194"/>
    </source>
</evidence>
<dbReference type="EMBL" id="JAVXZY010000012">
    <property type="protein sequence ID" value="MDT9001988.1"/>
    <property type="molecule type" value="Genomic_DNA"/>
</dbReference>
<dbReference type="InterPro" id="IPR027417">
    <property type="entry name" value="P-loop_NTPase"/>
</dbReference>
<feature type="domain" description="Helicase ATP-binding" evidence="2">
    <location>
        <begin position="318"/>
        <end position="478"/>
    </location>
</feature>
<dbReference type="RefSeq" id="WP_315652874.1">
    <property type="nucleotide sequence ID" value="NZ_JAVXZY010000012.1"/>
</dbReference>
<gene>
    <name evidence="4" type="ORF">RQP53_22110</name>
</gene>
<dbReference type="InterPro" id="IPR038718">
    <property type="entry name" value="SNF2-like_sf"/>
</dbReference>
<dbReference type="Proteomes" id="UP001246372">
    <property type="component" value="Unassembled WGS sequence"/>
</dbReference>
<dbReference type="InterPro" id="IPR049730">
    <property type="entry name" value="SNF2/RAD54-like_C"/>
</dbReference>
<name>A0ABU3PHE3_9BURK</name>
<dbReference type="PROSITE" id="PS51192">
    <property type="entry name" value="HELICASE_ATP_BIND_1"/>
    <property type="match status" value="1"/>
</dbReference>
<dbReference type="Pfam" id="PF00176">
    <property type="entry name" value="SNF2-rel_dom"/>
    <property type="match status" value="1"/>
</dbReference>
<organism evidence="4 5">
    <name type="scientific">Roseateles aquae</name>
    <dbReference type="NCBI Taxonomy" id="3077235"/>
    <lineage>
        <taxon>Bacteria</taxon>
        <taxon>Pseudomonadati</taxon>
        <taxon>Pseudomonadota</taxon>
        <taxon>Betaproteobacteria</taxon>
        <taxon>Burkholderiales</taxon>
        <taxon>Sphaerotilaceae</taxon>
        <taxon>Roseateles</taxon>
    </lineage>
</organism>
<dbReference type="SMART" id="SM00490">
    <property type="entry name" value="HELICc"/>
    <property type="match status" value="1"/>
</dbReference>
<evidence type="ECO:0000256" key="1">
    <source>
        <dbReference type="ARBA" id="ARBA00022801"/>
    </source>
</evidence>
<dbReference type="Pfam" id="PF00271">
    <property type="entry name" value="Helicase_C"/>
    <property type="match status" value="1"/>
</dbReference>
<dbReference type="SUPFAM" id="SSF52540">
    <property type="entry name" value="P-loop containing nucleoside triphosphate hydrolases"/>
    <property type="match status" value="2"/>
</dbReference>
<dbReference type="CDD" id="cd18012">
    <property type="entry name" value="DEXQc_arch_SWI2_SNF2"/>
    <property type="match status" value="1"/>
</dbReference>
<dbReference type="InterPro" id="IPR001650">
    <property type="entry name" value="Helicase_C-like"/>
</dbReference>
<protein>
    <submittedName>
        <fullName evidence="4">DEAD/DEAH box helicase</fullName>
        <ecNumber evidence="4">3.6.4.-</ecNumber>
    </submittedName>
</protein>